<comment type="caution">
    <text evidence="1">The sequence shown here is derived from an EMBL/GenBank/DDBJ whole genome shotgun (WGS) entry which is preliminary data.</text>
</comment>
<proteinExistence type="predicted"/>
<keyword evidence="2" id="KW-1185">Reference proteome</keyword>
<sequence>MAKIERLNKKARQLNKNVDEFIEWVSPYLYTDVVPKTFSDTVPVVTERETEVVVTKVGIKFWVIEMEMEIEMEMRKQSEVETERQLEPDEVIKMEIEVNGQSMVMTEGEDGCSGDRD</sequence>
<dbReference type="EMBL" id="JBFOLK010000002">
    <property type="protein sequence ID" value="KAL2534082.1"/>
    <property type="molecule type" value="Genomic_DNA"/>
</dbReference>
<reference evidence="2" key="1">
    <citation type="submission" date="2024-07" db="EMBL/GenBank/DDBJ databases">
        <title>Two chromosome-level genome assemblies of Korean endemic species Abeliophyllum distichum and Forsythia ovata (Oleaceae).</title>
        <authorList>
            <person name="Jang H."/>
        </authorList>
    </citation>
    <scope>NUCLEOTIDE SEQUENCE [LARGE SCALE GENOMIC DNA]</scope>
</reference>
<protein>
    <submittedName>
        <fullName evidence="1">Uncharacterized protein</fullName>
    </submittedName>
</protein>
<name>A0ABD1VA34_9LAMI</name>
<dbReference type="Proteomes" id="UP001604336">
    <property type="component" value="Unassembled WGS sequence"/>
</dbReference>
<evidence type="ECO:0000313" key="2">
    <source>
        <dbReference type="Proteomes" id="UP001604336"/>
    </source>
</evidence>
<evidence type="ECO:0000313" key="1">
    <source>
        <dbReference type="EMBL" id="KAL2534082.1"/>
    </source>
</evidence>
<gene>
    <name evidence="1" type="ORF">Adt_07433</name>
</gene>
<dbReference type="AlphaFoldDB" id="A0ABD1VA34"/>
<accession>A0ABD1VA34</accession>
<organism evidence="1 2">
    <name type="scientific">Abeliophyllum distichum</name>
    <dbReference type="NCBI Taxonomy" id="126358"/>
    <lineage>
        <taxon>Eukaryota</taxon>
        <taxon>Viridiplantae</taxon>
        <taxon>Streptophyta</taxon>
        <taxon>Embryophyta</taxon>
        <taxon>Tracheophyta</taxon>
        <taxon>Spermatophyta</taxon>
        <taxon>Magnoliopsida</taxon>
        <taxon>eudicotyledons</taxon>
        <taxon>Gunneridae</taxon>
        <taxon>Pentapetalae</taxon>
        <taxon>asterids</taxon>
        <taxon>lamiids</taxon>
        <taxon>Lamiales</taxon>
        <taxon>Oleaceae</taxon>
        <taxon>Forsythieae</taxon>
        <taxon>Abeliophyllum</taxon>
    </lineage>
</organism>